<accession>A0A319B0V0</accession>
<dbReference type="RefSeq" id="XP_025560051.1">
    <property type="nucleotide sequence ID" value="XM_025703366.1"/>
</dbReference>
<evidence type="ECO:0000313" key="2">
    <source>
        <dbReference type="Proteomes" id="UP000248405"/>
    </source>
</evidence>
<dbReference type="Proteomes" id="UP000248405">
    <property type="component" value="Unassembled WGS sequence"/>
</dbReference>
<sequence length="97" mass="10676">DQAFCKSPIQNFQDALNVNDRLKCSLVQKRKDRLFQLGGVTLDELGYNDRPVTTPDGIYGPAVSLRPGTCSQFLSVAISNIYSTAKAGRHSSETIDR</sequence>
<name>A0A319B0V0_ASPVC</name>
<organism evidence="1 2">
    <name type="scientific">Aspergillus vadensis (strain CBS 113365 / IMI 142717 / IBT 24658)</name>
    <dbReference type="NCBI Taxonomy" id="1448311"/>
    <lineage>
        <taxon>Eukaryota</taxon>
        <taxon>Fungi</taxon>
        <taxon>Dikarya</taxon>
        <taxon>Ascomycota</taxon>
        <taxon>Pezizomycotina</taxon>
        <taxon>Eurotiomycetes</taxon>
        <taxon>Eurotiomycetidae</taxon>
        <taxon>Eurotiales</taxon>
        <taxon>Aspergillaceae</taxon>
        <taxon>Aspergillus</taxon>
        <taxon>Aspergillus subgen. Circumdati</taxon>
    </lineage>
</organism>
<dbReference type="AlphaFoldDB" id="A0A319B0V0"/>
<dbReference type="GeneID" id="37207958"/>
<proteinExistence type="predicted"/>
<feature type="non-terminal residue" evidence="1">
    <location>
        <position position="1"/>
    </location>
</feature>
<keyword evidence="2" id="KW-1185">Reference proteome</keyword>
<protein>
    <submittedName>
        <fullName evidence="1">Uncharacterized protein</fullName>
    </submittedName>
</protein>
<evidence type="ECO:0000313" key="1">
    <source>
        <dbReference type="EMBL" id="PYH66257.1"/>
    </source>
</evidence>
<dbReference type="EMBL" id="KZ821635">
    <property type="protein sequence ID" value="PYH66257.1"/>
    <property type="molecule type" value="Genomic_DNA"/>
</dbReference>
<reference evidence="1" key="1">
    <citation type="submission" date="2016-12" db="EMBL/GenBank/DDBJ databases">
        <title>The genomes of Aspergillus section Nigri reveals drivers in fungal speciation.</title>
        <authorList>
            <consortium name="DOE Joint Genome Institute"/>
            <person name="Vesth T.C."/>
            <person name="Nybo J."/>
            <person name="Theobald S."/>
            <person name="Brandl J."/>
            <person name="Frisvad J.C."/>
            <person name="Nielsen K.F."/>
            <person name="Lyhne E.K."/>
            <person name="Kogle M.E."/>
            <person name="Kuo A."/>
            <person name="Riley R."/>
            <person name="Clum A."/>
            <person name="Nolan M."/>
            <person name="Lipzen A."/>
            <person name="Salamov A."/>
            <person name="Henrissat B."/>
            <person name="Wiebenga A."/>
            <person name="De Vries R.P."/>
            <person name="Grigoriev I.V."/>
            <person name="Mortensen U.H."/>
            <person name="Andersen M.R."/>
            <person name="Baker S.E."/>
        </authorList>
    </citation>
    <scope>NUCLEOTIDE SEQUENCE [LARGE SCALE GENOMIC DNA]</scope>
    <source>
        <strain evidence="1">CBS 113365</strain>
    </source>
</reference>
<gene>
    <name evidence="1" type="ORF">BO88DRAFT_347140</name>
</gene>